<dbReference type="OrthoDB" id="9800955at2"/>
<keyword evidence="3" id="KW-0136">Cellulose degradation</keyword>
<accession>A0A2P7S456</accession>
<dbReference type="PANTHER" id="PTHR31297">
    <property type="entry name" value="GLUCAN ENDO-1,6-BETA-GLUCOSIDASE B"/>
    <property type="match status" value="1"/>
</dbReference>
<evidence type="ECO:0000256" key="1">
    <source>
        <dbReference type="ARBA" id="ARBA00005641"/>
    </source>
</evidence>
<dbReference type="EMBL" id="PXYK01000018">
    <property type="protein sequence ID" value="PSJ57263.1"/>
    <property type="molecule type" value="Genomic_DNA"/>
</dbReference>
<evidence type="ECO:0000313" key="10">
    <source>
        <dbReference type="EMBL" id="PSJ57263.1"/>
    </source>
</evidence>
<evidence type="ECO:0000256" key="7">
    <source>
        <dbReference type="RuleBase" id="RU361153"/>
    </source>
</evidence>
<dbReference type="SUPFAM" id="SSF51445">
    <property type="entry name" value="(Trans)glycosidases"/>
    <property type="match status" value="1"/>
</dbReference>
<feature type="signal peptide" evidence="8">
    <location>
        <begin position="1"/>
        <end position="27"/>
    </location>
</feature>
<evidence type="ECO:0000256" key="3">
    <source>
        <dbReference type="ARBA" id="ARBA00023001"/>
    </source>
</evidence>
<sequence length="417" mass="45646">MALMIGMFKTCLAAAMLLLAWAEAGSAASFSARRGVSLDLWITWPPEQRWSEPDAILPYPEWGKFLKAADLEALRAAGLDFVRMPVDPVPFLSGQSAHLVEDLFDSVRDSARMVNAAGLKVVVDMHIVPAGGGRSIGTQQILDDPALFDRYLDVVRRMARTLAGEDPALVALELMNEPTSGCEGAEAGIWADRLKRLFAAARASATRLTLVLTGACWSSAEGLAALDPKDFPDDNLMWGFHSYDPFLLTHQGATWAGDFIRYVTGIPYPPSSAPRAELEAAVAKVKNTIDAEAPWSRRAGMKAYLDELVSAIDTPEKLSAIMEKPFATVDAWAKKHGVGSEDILFGEFGMIRQEYRGPYVVPAAQRAAYYRDMIGHAEKHGYAWSMWSYGGAFGVVEEFDRRPAESDVLDVVRSLPD</sequence>
<dbReference type="InterPro" id="IPR017853">
    <property type="entry name" value="GH"/>
</dbReference>
<dbReference type="Proteomes" id="UP000241229">
    <property type="component" value="Unassembled WGS sequence"/>
</dbReference>
<evidence type="ECO:0000256" key="2">
    <source>
        <dbReference type="ARBA" id="ARBA00022801"/>
    </source>
</evidence>
<dbReference type="GO" id="GO:0008422">
    <property type="term" value="F:beta-glucosidase activity"/>
    <property type="evidence" value="ECO:0007669"/>
    <property type="project" value="TreeGrafter"/>
</dbReference>
<evidence type="ECO:0000256" key="8">
    <source>
        <dbReference type="SAM" id="SignalP"/>
    </source>
</evidence>
<evidence type="ECO:0000256" key="6">
    <source>
        <dbReference type="ARBA" id="ARBA00023326"/>
    </source>
</evidence>
<protein>
    <submittedName>
        <fullName evidence="10">Glycosyl hydrolase</fullName>
    </submittedName>
</protein>
<dbReference type="GO" id="GO:0009986">
    <property type="term" value="C:cell surface"/>
    <property type="evidence" value="ECO:0007669"/>
    <property type="project" value="TreeGrafter"/>
</dbReference>
<proteinExistence type="inferred from homology"/>
<keyword evidence="4" id="KW-0119">Carbohydrate metabolism</keyword>
<keyword evidence="8" id="KW-0732">Signal</keyword>
<dbReference type="GO" id="GO:0030245">
    <property type="term" value="P:cellulose catabolic process"/>
    <property type="evidence" value="ECO:0007669"/>
    <property type="project" value="UniProtKB-KW"/>
</dbReference>
<dbReference type="InterPro" id="IPR050386">
    <property type="entry name" value="Glycosyl_hydrolase_5"/>
</dbReference>
<feature type="chain" id="PRO_5015164300" evidence="8">
    <location>
        <begin position="28"/>
        <end position="417"/>
    </location>
</feature>
<organism evidence="10 11">
    <name type="scientific">Kumtagia ephedrae</name>
    <dbReference type="NCBI Taxonomy" id="2116701"/>
    <lineage>
        <taxon>Bacteria</taxon>
        <taxon>Pseudomonadati</taxon>
        <taxon>Pseudomonadota</taxon>
        <taxon>Alphaproteobacteria</taxon>
        <taxon>Hyphomicrobiales</taxon>
        <taxon>Phyllobacteriaceae</taxon>
        <taxon>Kumtagia</taxon>
    </lineage>
</organism>
<evidence type="ECO:0000256" key="4">
    <source>
        <dbReference type="ARBA" id="ARBA00023277"/>
    </source>
</evidence>
<dbReference type="PANTHER" id="PTHR31297:SF41">
    <property type="entry name" value="ENDOGLUCANASE, PUTATIVE (AFU_ORTHOLOGUE AFUA_5G01830)-RELATED"/>
    <property type="match status" value="1"/>
</dbReference>
<dbReference type="AlphaFoldDB" id="A0A2P7S456"/>
<evidence type="ECO:0000259" key="9">
    <source>
        <dbReference type="Pfam" id="PF00150"/>
    </source>
</evidence>
<evidence type="ECO:0000313" key="11">
    <source>
        <dbReference type="Proteomes" id="UP000241229"/>
    </source>
</evidence>
<evidence type="ECO:0000256" key="5">
    <source>
        <dbReference type="ARBA" id="ARBA00023295"/>
    </source>
</evidence>
<reference evidence="10 11" key="1">
    <citation type="submission" date="2018-03" db="EMBL/GenBank/DDBJ databases">
        <title>The draft genome of Mesorhizobium sp. 6GN-30.</title>
        <authorList>
            <person name="Liu L."/>
            <person name="Li L."/>
            <person name="Wang T."/>
            <person name="Zhang X."/>
            <person name="Liang L."/>
        </authorList>
    </citation>
    <scope>NUCLEOTIDE SEQUENCE [LARGE SCALE GENOMIC DNA]</scope>
    <source>
        <strain evidence="10 11">6GN30</strain>
    </source>
</reference>
<keyword evidence="5 7" id="KW-0326">Glycosidase</keyword>
<comment type="caution">
    <text evidence="10">The sequence shown here is derived from an EMBL/GenBank/DDBJ whole genome shotgun (WGS) entry which is preliminary data.</text>
</comment>
<dbReference type="InterPro" id="IPR001547">
    <property type="entry name" value="Glyco_hydro_5"/>
</dbReference>
<comment type="similarity">
    <text evidence="1 7">Belongs to the glycosyl hydrolase 5 (cellulase A) family.</text>
</comment>
<dbReference type="RefSeq" id="WP_106773723.1">
    <property type="nucleotide sequence ID" value="NZ_PXYK01000018.1"/>
</dbReference>
<keyword evidence="2 7" id="KW-0378">Hydrolase</keyword>
<feature type="domain" description="Glycoside hydrolase family 5" evidence="9">
    <location>
        <begin position="62"/>
        <end position="391"/>
    </location>
</feature>
<keyword evidence="6" id="KW-0624">Polysaccharide degradation</keyword>
<name>A0A2P7S456_9HYPH</name>
<keyword evidence="11" id="KW-1185">Reference proteome</keyword>
<dbReference type="Gene3D" id="3.20.20.80">
    <property type="entry name" value="Glycosidases"/>
    <property type="match status" value="1"/>
</dbReference>
<gene>
    <name evidence="10" type="ORF">C7I84_18640</name>
</gene>
<dbReference type="GO" id="GO:0005576">
    <property type="term" value="C:extracellular region"/>
    <property type="evidence" value="ECO:0007669"/>
    <property type="project" value="TreeGrafter"/>
</dbReference>
<dbReference type="Pfam" id="PF00150">
    <property type="entry name" value="Cellulase"/>
    <property type="match status" value="1"/>
</dbReference>